<feature type="domain" description="Gcp-like" evidence="1">
    <location>
        <begin position="36"/>
        <end position="225"/>
    </location>
</feature>
<organism evidence="2 3">
    <name type="scientific">candidate division TA06 bacterium DG_24</name>
    <dbReference type="NCBI Taxonomy" id="1703770"/>
    <lineage>
        <taxon>Bacteria</taxon>
        <taxon>Bacteria division TA06</taxon>
    </lineage>
</organism>
<dbReference type="AlphaFoldDB" id="A0A0S7WVZ9"/>
<dbReference type="PANTHER" id="PTHR11735">
    <property type="entry name" value="TRNA N6-ADENOSINE THREONYLCARBAMOYLTRANSFERASE"/>
    <property type="match status" value="1"/>
</dbReference>
<comment type="caution">
    <text evidence="2">The sequence shown here is derived from an EMBL/GenBank/DDBJ whole genome shotgun (WGS) entry which is preliminary data.</text>
</comment>
<dbReference type="PANTHER" id="PTHR11735:SF11">
    <property type="entry name" value="TRNA THREONYLCARBAMOYLADENOSINE BIOSYNTHESIS PROTEIN TSAB"/>
    <property type="match status" value="1"/>
</dbReference>
<gene>
    <name evidence="2" type="ORF">AMJ39_00805</name>
</gene>
<dbReference type="Gene3D" id="3.30.420.40">
    <property type="match status" value="2"/>
</dbReference>
<sequence>MMVLGIESSTGRCGAALVRAGELIGECSLGGEGATSDQLHHLVQFLTEKGGLTPHHIDGIAVSIGPGSFTGLRVGLAAAKGLALALSKPIVGISSLAAMAWDVPFACWPVAPALDARKGEMYIGLYSTAGGVPEELSAPVACAPEELPVVYRDTDTLFLGTGALVYREALSRLCGAKAHFVPVGHARPRASAIAFLGAIRLERGEEEDAAALVPSYLRPSEAELARRRRHSSR</sequence>
<dbReference type="InterPro" id="IPR022496">
    <property type="entry name" value="T6A_TsaB"/>
</dbReference>
<dbReference type="STRING" id="1703770.AMJ39_00805"/>
<dbReference type="CDD" id="cd24032">
    <property type="entry name" value="ASKHA_NBD_TsaB"/>
    <property type="match status" value="1"/>
</dbReference>
<dbReference type="Pfam" id="PF00814">
    <property type="entry name" value="TsaD"/>
    <property type="match status" value="1"/>
</dbReference>
<dbReference type="GO" id="GO:0005829">
    <property type="term" value="C:cytosol"/>
    <property type="evidence" value="ECO:0007669"/>
    <property type="project" value="TreeGrafter"/>
</dbReference>
<dbReference type="Proteomes" id="UP000052008">
    <property type="component" value="Unassembled WGS sequence"/>
</dbReference>
<reference evidence="2 3" key="1">
    <citation type="journal article" date="2015" name="Microbiome">
        <title>Genomic resolution of linkages in carbon, nitrogen, and sulfur cycling among widespread estuary sediment bacteria.</title>
        <authorList>
            <person name="Baker B.J."/>
            <person name="Lazar C.S."/>
            <person name="Teske A.P."/>
            <person name="Dick G.J."/>
        </authorList>
    </citation>
    <scope>NUCLEOTIDE SEQUENCE [LARGE SCALE GENOMIC DNA]</scope>
    <source>
        <strain evidence="2">DG_24</strain>
    </source>
</reference>
<evidence type="ECO:0000313" key="3">
    <source>
        <dbReference type="Proteomes" id="UP000052008"/>
    </source>
</evidence>
<dbReference type="InterPro" id="IPR043129">
    <property type="entry name" value="ATPase_NBD"/>
</dbReference>
<evidence type="ECO:0000313" key="2">
    <source>
        <dbReference type="EMBL" id="KPJ54314.1"/>
    </source>
</evidence>
<dbReference type="SUPFAM" id="SSF53067">
    <property type="entry name" value="Actin-like ATPase domain"/>
    <property type="match status" value="2"/>
</dbReference>
<dbReference type="NCBIfam" id="TIGR03725">
    <property type="entry name" value="T6A_YeaZ"/>
    <property type="match status" value="1"/>
</dbReference>
<dbReference type="GO" id="GO:0002949">
    <property type="term" value="P:tRNA threonylcarbamoyladenosine modification"/>
    <property type="evidence" value="ECO:0007669"/>
    <property type="project" value="InterPro"/>
</dbReference>
<name>A0A0S7WVZ9_UNCT6</name>
<accession>A0A0S7WVZ9</accession>
<protein>
    <recommendedName>
        <fullName evidence="1">Gcp-like domain-containing protein</fullName>
    </recommendedName>
</protein>
<proteinExistence type="predicted"/>
<dbReference type="InterPro" id="IPR000905">
    <property type="entry name" value="Gcp-like_dom"/>
</dbReference>
<evidence type="ECO:0000259" key="1">
    <source>
        <dbReference type="Pfam" id="PF00814"/>
    </source>
</evidence>
<dbReference type="PATRIC" id="fig|1703770.3.peg.233"/>
<dbReference type="EMBL" id="LIZS01000004">
    <property type="protein sequence ID" value="KPJ54314.1"/>
    <property type="molecule type" value="Genomic_DNA"/>
</dbReference>